<evidence type="ECO:0000313" key="2">
    <source>
        <dbReference type="EMBL" id="REA64079.1"/>
    </source>
</evidence>
<comment type="caution">
    <text evidence="2">The sequence shown here is derived from an EMBL/GenBank/DDBJ whole genome shotgun (WGS) entry which is preliminary data.</text>
</comment>
<name>A0A3D8YGU7_9BACT</name>
<reference evidence="2 3" key="1">
    <citation type="submission" date="2018-07" db="EMBL/GenBank/DDBJ databases">
        <title>Dyadobacter roseus sp. nov., isolated from rose rhizosphere soil.</title>
        <authorList>
            <person name="Chen L."/>
        </authorList>
    </citation>
    <scope>NUCLEOTIDE SEQUENCE [LARGE SCALE GENOMIC DNA]</scope>
    <source>
        <strain evidence="2 3">RS19</strain>
    </source>
</reference>
<accession>A0A3D8YGU7</accession>
<feature type="chain" id="PRO_5017706514" evidence="1">
    <location>
        <begin position="21"/>
        <end position="735"/>
    </location>
</feature>
<gene>
    <name evidence="2" type="ORF">DSL64_00520</name>
</gene>
<evidence type="ECO:0000313" key="3">
    <source>
        <dbReference type="Proteomes" id="UP000256373"/>
    </source>
</evidence>
<protein>
    <submittedName>
        <fullName evidence="2">Gliding motility-associated C-terminal domain-containing protein</fullName>
    </submittedName>
</protein>
<keyword evidence="3" id="KW-1185">Reference proteome</keyword>
<keyword evidence="1" id="KW-0732">Signal</keyword>
<organism evidence="2 3">
    <name type="scientific">Dyadobacter luteus</name>
    <dbReference type="NCBI Taxonomy" id="2259619"/>
    <lineage>
        <taxon>Bacteria</taxon>
        <taxon>Pseudomonadati</taxon>
        <taxon>Bacteroidota</taxon>
        <taxon>Cytophagia</taxon>
        <taxon>Cytophagales</taxon>
        <taxon>Spirosomataceae</taxon>
        <taxon>Dyadobacter</taxon>
    </lineage>
</organism>
<dbReference type="Pfam" id="PF13585">
    <property type="entry name" value="CHU_C"/>
    <property type="match status" value="1"/>
</dbReference>
<dbReference type="EMBL" id="QNUL01000001">
    <property type="protein sequence ID" value="REA64079.1"/>
    <property type="molecule type" value="Genomic_DNA"/>
</dbReference>
<dbReference type="RefSeq" id="WP_115828687.1">
    <property type="nucleotide sequence ID" value="NZ_QNUL01000001.1"/>
</dbReference>
<sequence>MKNQFTLLFLILLSSLYAQATHIVGGQLFITENRNSMYNYRMGLTMYFDSRNGNPAAEDSVVVIYIFRKRDNVPVAYFQAPKIERKLVSYTNPSCVISDLQTYSITYALDAIVNTESFSDPQGYYMTWDRCCRNGTITNIKDPGDAGSLFYLEFPALSRNNVKFNNSSPVFPLIEGDYACINTPFNFNFGGTDADGDSLVYTLITPMQGFSTKEQPSAPGRGSSNFPRLTFVDGISISNVIPGPKPLTVNSRTGMLSVTPGATGLYVFAVQVDEYRNKVRIGSLTRDFQLKVVDCPKMEAPTVLYRPAGKNILYKENEIITLTKNDPNCFEVMVVDPSLNDKIRVYGSAVNNTRDYFSLLPAEFATTTSKDTMRFEVCLDDCFVTYGNRPIRLELVAEDASCPTPLTDTLTIYIRRENSNNNPPAITTSLPSDYVNVTAGEPVNFTVYGKDIDKDELELYARGAGFALTSQGMRFQKASGKETVQQNFSWTPPCHARKGDTLAVDFILEDMRCEGNPLPVSRPVYFIVQESPNTPPSISTDLSSQNISYHIGKSGTIQFNVTAMDVDTNAISLTATGRGFDLHDAGMAFDNISGTRSLTSPYSWSPECRVMQGENSRVFLIDFIAQDKNCASATDTTTVELTVITDDTFEMPEIPNVITPNNDGKNDCLVLRNLPVGNCDNQFKQIVVYNRWGKQVYFTDQPGQNWCPTDLNAGQYYYLIEYTAKTFKGGLTIIK</sequence>
<dbReference type="Proteomes" id="UP000256373">
    <property type="component" value="Unassembled WGS sequence"/>
</dbReference>
<feature type="signal peptide" evidence="1">
    <location>
        <begin position="1"/>
        <end position="20"/>
    </location>
</feature>
<dbReference type="OrthoDB" id="1490014at2"/>
<evidence type="ECO:0000256" key="1">
    <source>
        <dbReference type="SAM" id="SignalP"/>
    </source>
</evidence>
<dbReference type="AlphaFoldDB" id="A0A3D8YGU7"/>
<proteinExistence type="predicted"/>